<feature type="transmembrane region" description="Helical" evidence="2">
    <location>
        <begin position="237"/>
        <end position="261"/>
    </location>
</feature>
<accession>A0A9P8IFN2</accession>
<feature type="transmembrane region" description="Helical" evidence="2">
    <location>
        <begin position="124"/>
        <end position="146"/>
    </location>
</feature>
<feature type="transmembrane region" description="Helical" evidence="2">
    <location>
        <begin position="196"/>
        <end position="217"/>
    </location>
</feature>
<dbReference type="AlphaFoldDB" id="A0A9P8IFN2"/>
<dbReference type="EMBL" id="JAGHQM010002182">
    <property type="protein sequence ID" value="KAH0551123.1"/>
    <property type="molecule type" value="Genomic_DNA"/>
</dbReference>
<dbReference type="Proteomes" id="UP000750711">
    <property type="component" value="Unassembled WGS sequence"/>
</dbReference>
<gene>
    <name evidence="4" type="ORF">GP486_007532</name>
</gene>
<evidence type="ECO:0000313" key="5">
    <source>
        <dbReference type="Proteomes" id="UP000750711"/>
    </source>
</evidence>
<keyword evidence="3" id="KW-0732">Signal</keyword>
<keyword evidence="2" id="KW-0472">Membrane</keyword>
<dbReference type="PANTHER" id="PTHR28019:SF2">
    <property type="entry name" value="CELL MEMBRANE PROTEIN YLR413W-RELATED"/>
    <property type="match status" value="1"/>
</dbReference>
<keyword evidence="2" id="KW-1133">Transmembrane helix</keyword>
<evidence type="ECO:0000256" key="1">
    <source>
        <dbReference type="SAM" id="MobiDB-lite"/>
    </source>
</evidence>
<dbReference type="InterPro" id="IPR009571">
    <property type="entry name" value="SUR7/Rim9-like_fungi"/>
</dbReference>
<reference evidence="4" key="1">
    <citation type="submission" date="2021-03" db="EMBL/GenBank/DDBJ databases">
        <title>Comparative genomics and phylogenomic investigation of the class Geoglossomycetes provide insights into ecological specialization and systematics.</title>
        <authorList>
            <person name="Melie T."/>
            <person name="Pirro S."/>
            <person name="Miller A.N."/>
            <person name="Quandt A."/>
        </authorList>
    </citation>
    <scope>NUCLEOTIDE SEQUENCE</scope>
    <source>
        <strain evidence="4">CAQ_001_2017</strain>
    </source>
</reference>
<feature type="compositionally biased region" description="Basic and acidic residues" evidence="1">
    <location>
        <begin position="300"/>
        <end position="315"/>
    </location>
</feature>
<sequence length="315" mass="35487">MVLAVASILFLVFIQVSGLNGTGTVRDGYFALIDTHEYKRKVDSTEYVGLPDSHDYSKQKDVYAIYLWNYCSGNLKDGVQDLNFCSKPNRWFFDLYSLWSTWGIKIAEPGSKWYWLRTTPKSMLVAYNIATAASILQVLVGFSAIFSRWGSFVTLFFSGVSRVAEHTHTDTHTHPSSIPILRSRACRAWMLTKSHVQLSFCMFLSASALSTAIYNTLVQRINELDNIHARRGSNIFIASWIGTALSLGAVALWAFSTCCVSGKDKKKPRVKPEKTPYTYDRVAEPYVDSSDTQNLLPTGHRGEGKDLHLEPYRHA</sequence>
<protein>
    <submittedName>
        <fullName evidence="4">Uncharacterized protein</fullName>
    </submittedName>
</protein>
<evidence type="ECO:0000313" key="4">
    <source>
        <dbReference type="EMBL" id="KAH0551123.1"/>
    </source>
</evidence>
<comment type="caution">
    <text evidence="4">The sequence shown here is derived from an EMBL/GenBank/DDBJ whole genome shotgun (WGS) entry which is preliminary data.</text>
</comment>
<dbReference type="InterPro" id="IPR052413">
    <property type="entry name" value="SUR7_domain"/>
</dbReference>
<evidence type="ECO:0000256" key="2">
    <source>
        <dbReference type="SAM" id="Phobius"/>
    </source>
</evidence>
<dbReference type="Pfam" id="PF06687">
    <property type="entry name" value="SUR7"/>
    <property type="match status" value="1"/>
</dbReference>
<dbReference type="PANTHER" id="PTHR28019">
    <property type="entry name" value="CELL MEMBRANE PROTEIN YLR413W-RELATED"/>
    <property type="match status" value="1"/>
</dbReference>
<name>A0A9P8IFN2_9PEZI</name>
<feature type="chain" id="PRO_5040487169" evidence="3">
    <location>
        <begin position="19"/>
        <end position="315"/>
    </location>
</feature>
<feature type="region of interest" description="Disordered" evidence="1">
    <location>
        <begin position="285"/>
        <end position="315"/>
    </location>
</feature>
<keyword evidence="2" id="KW-0812">Transmembrane</keyword>
<dbReference type="GO" id="GO:0051285">
    <property type="term" value="C:cell cortex of cell tip"/>
    <property type="evidence" value="ECO:0007669"/>
    <property type="project" value="TreeGrafter"/>
</dbReference>
<keyword evidence="5" id="KW-1185">Reference proteome</keyword>
<dbReference type="GO" id="GO:0031505">
    <property type="term" value="P:fungal-type cell wall organization"/>
    <property type="evidence" value="ECO:0007669"/>
    <property type="project" value="TreeGrafter"/>
</dbReference>
<proteinExistence type="predicted"/>
<evidence type="ECO:0000256" key="3">
    <source>
        <dbReference type="SAM" id="SignalP"/>
    </source>
</evidence>
<organism evidence="4 5">
    <name type="scientific">Trichoglossum hirsutum</name>
    <dbReference type="NCBI Taxonomy" id="265104"/>
    <lineage>
        <taxon>Eukaryota</taxon>
        <taxon>Fungi</taxon>
        <taxon>Dikarya</taxon>
        <taxon>Ascomycota</taxon>
        <taxon>Pezizomycotina</taxon>
        <taxon>Geoglossomycetes</taxon>
        <taxon>Geoglossales</taxon>
        <taxon>Geoglossaceae</taxon>
        <taxon>Trichoglossum</taxon>
    </lineage>
</organism>
<dbReference type="GO" id="GO:0005886">
    <property type="term" value="C:plasma membrane"/>
    <property type="evidence" value="ECO:0007669"/>
    <property type="project" value="InterPro"/>
</dbReference>
<feature type="signal peptide" evidence="3">
    <location>
        <begin position="1"/>
        <end position="18"/>
    </location>
</feature>